<dbReference type="OrthoDB" id="9813394at2"/>
<comment type="subcellular location">
    <subcellularLocation>
        <location evidence="2">Membrane</location>
    </subcellularLocation>
</comment>
<keyword evidence="8" id="KW-0472">Membrane</keyword>
<dbReference type="InterPro" id="IPR036097">
    <property type="entry name" value="HisK_dim/P_sf"/>
</dbReference>
<dbReference type="PANTHER" id="PTHR43711:SF26">
    <property type="entry name" value="SENSOR HISTIDINE KINASE RCSC"/>
    <property type="match status" value="1"/>
</dbReference>
<evidence type="ECO:0000256" key="6">
    <source>
        <dbReference type="ARBA" id="ARBA00022777"/>
    </source>
</evidence>
<dbReference type="SMART" id="SM00304">
    <property type="entry name" value="HAMP"/>
    <property type="match status" value="1"/>
</dbReference>
<evidence type="ECO:0000313" key="11">
    <source>
        <dbReference type="EMBL" id="BAS28763.1"/>
    </source>
</evidence>
<dbReference type="EMBL" id="AP014924">
    <property type="protein sequence ID" value="BAS28763.1"/>
    <property type="molecule type" value="Genomic_DNA"/>
</dbReference>
<name>A0A0K2SNQ4_LIMPI</name>
<keyword evidence="8" id="KW-1133">Transmembrane helix</keyword>
<dbReference type="FunFam" id="3.30.565.10:FF:000006">
    <property type="entry name" value="Sensor histidine kinase WalK"/>
    <property type="match status" value="1"/>
</dbReference>
<protein>
    <recommendedName>
        <fullName evidence="3">histidine kinase</fullName>
        <ecNumber evidence="3">2.7.13.3</ecNumber>
    </recommendedName>
</protein>
<dbReference type="Proteomes" id="UP000065807">
    <property type="component" value="Chromosome"/>
</dbReference>
<feature type="domain" description="HAMP" evidence="10">
    <location>
        <begin position="222"/>
        <end position="275"/>
    </location>
</feature>
<dbReference type="SUPFAM" id="SSF55874">
    <property type="entry name" value="ATPase domain of HSP90 chaperone/DNA topoisomerase II/histidine kinase"/>
    <property type="match status" value="1"/>
</dbReference>
<proteinExistence type="predicted"/>
<dbReference type="InterPro" id="IPR036890">
    <property type="entry name" value="HATPase_C_sf"/>
</dbReference>
<evidence type="ECO:0000256" key="4">
    <source>
        <dbReference type="ARBA" id="ARBA00022553"/>
    </source>
</evidence>
<dbReference type="RefSeq" id="WP_068139586.1">
    <property type="nucleotide sequence ID" value="NZ_AP014924.1"/>
</dbReference>
<evidence type="ECO:0000259" key="10">
    <source>
        <dbReference type="PROSITE" id="PS50885"/>
    </source>
</evidence>
<evidence type="ECO:0000256" key="5">
    <source>
        <dbReference type="ARBA" id="ARBA00022679"/>
    </source>
</evidence>
<evidence type="ECO:0000256" key="1">
    <source>
        <dbReference type="ARBA" id="ARBA00000085"/>
    </source>
</evidence>
<keyword evidence="6 11" id="KW-0418">Kinase</keyword>
<dbReference type="InterPro" id="IPR003660">
    <property type="entry name" value="HAMP_dom"/>
</dbReference>
<dbReference type="GO" id="GO:0016020">
    <property type="term" value="C:membrane"/>
    <property type="evidence" value="ECO:0007669"/>
    <property type="project" value="UniProtKB-SubCell"/>
</dbReference>
<dbReference type="Gene3D" id="1.10.287.130">
    <property type="match status" value="1"/>
</dbReference>
<keyword evidence="4" id="KW-0597">Phosphoprotein</keyword>
<dbReference type="Pfam" id="PF02518">
    <property type="entry name" value="HATPase_c"/>
    <property type="match status" value="1"/>
</dbReference>
<evidence type="ECO:0000313" key="12">
    <source>
        <dbReference type="Proteomes" id="UP000065807"/>
    </source>
</evidence>
<feature type="transmembrane region" description="Helical" evidence="8">
    <location>
        <begin position="46"/>
        <end position="65"/>
    </location>
</feature>
<evidence type="ECO:0000256" key="2">
    <source>
        <dbReference type="ARBA" id="ARBA00004370"/>
    </source>
</evidence>
<dbReference type="Gene3D" id="6.10.340.10">
    <property type="match status" value="1"/>
</dbReference>
<evidence type="ECO:0000256" key="3">
    <source>
        <dbReference type="ARBA" id="ARBA00012438"/>
    </source>
</evidence>
<gene>
    <name evidence="11" type="ORF">LIP_2934</name>
</gene>
<dbReference type="SMART" id="SM00388">
    <property type="entry name" value="HisKA"/>
    <property type="match status" value="1"/>
</dbReference>
<dbReference type="AlphaFoldDB" id="A0A0K2SNQ4"/>
<dbReference type="InterPro" id="IPR003661">
    <property type="entry name" value="HisK_dim/P_dom"/>
</dbReference>
<dbReference type="SUPFAM" id="SSF47384">
    <property type="entry name" value="Homodimeric domain of signal transducing histidine kinase"/>
    <property type="match status" value="1"/>
</dbReference>
<dbReference type="PRINTS" id="PR00344">
    <property type="entry name" value="BCTRLSENSOR"/>
</dbReference>
<dbReference type="PROSITE" id="PS50109">
    <property type="entry name" value="HIS_KIN"/>
    <property type="match status" value="1"/>
</dbReference>
<accession>A0A0K2SNQ4</accession>
<dbReference type="SMART" id="SM00387">
    <property type="entry name" value="HATPase_c"/>
    <property type="match status" value="1"/>
</dbReference>
<dbReference type="Gene3D" id="3.30.565.10">
    <property type="entry name" value="Histidine kinase-like ATPase, C-terminal domain"/>
    <property type="match status" value="1"/>
</dbReference>
<dbReference type="InterPro" id="IPR003594">
    <property type="entry name" value="HATPase_dom"/>
</dbReference>
<reference evidence="12" key="1">
    <citation type="submission" date="2015-07" db="EMBL/GenBank/DDBJ databases">
        <title>Complete genome sequence and phylogenetic analysis of Limnochorda pilosa.</title>
        <authorList>
            <person name="Watanabe M."/>
            <person name="Kojima H."/>
            <person name="Fukui M."/>
        </authorList>
    </citation>
    <scope>NUCLEOTIDE SEQUENCE [LARGE SCALE GENOMIC DNA]</scope>
    <source>
        <strain evidence="12">HC45</strain>
    </source>
</reference>
<dbReference type="Pfam" id="PF00672">
    <property type="entry name" value="HAMP"/>
    <property type="match status" value="1"/>
</dbReference>
<sequence length="516" mass="57825">MSYPESDPLRLRPLQGRKWLLGWARAGSGRRRKTADRPGGRSTREWLLGAFLILSVLAALGYGFFSWSRMAQQLDVQGRTRAQLLMSEFQRAYREQAKTPQDTLRGIRNQLLADRMALGDVLYAQIVENQKLMGERVRVEGLVIGLVRPMPGAQQVREVRDRSGLHYLDVVQGFPGEPGTYLRIGYSLAASDQALAEQRQLLTLLGAAFILLSAGLALLLHRRLIGPLTLLAGQVRRFGQGQIPELPEGRPLPGEVGLLAREFRVMSRTIRARNEELQRVNRELAQASQVKSEFLAMSGHELKTPLHSILGHTQLLLEGVDGPITPDQGRDLTEIRRSGQHLLELIENILHFSKNGTSEQMEPVRLELGPLVARCAETMNPDVRRKQLNLHLDLAPEVHVVADETKLRQVVLNLLSNAVKFTPEGGDIWVRVRPLEDRVRVEVDDSGPGVRPEEMSRIFEPFQQGTAARREATAGLGLGLAVARRYVEMHQGEMGVERLPSGSRFHFTLPTQSFRR</sequence>
<feature type="transmembrane region" description="Helical" evidence="8">
    <location>
        <begin position="201"/>
        <end position="220"/>
    </location>
</feature>
<evidence type="ECO:0000259" key="9">
    <source>
        <dbReference type="PROSITE" id="PS50109"/>
    </source>
</evidence>
<dbReference type="KEGG" id="lpil:LIP_2934"/>
<keyword evidence="5" id="KW-0808">Transferase</keyword>
<keyword evidence="7" id="KW-0902">Two-component regulatory system</keyword>
<keyword evidence="12" id="KW-1185">Reference proteome</keyword>
<dbReference type="Pfam" id="PF00512">
    <property type="entry name" value="HisKA"/>
    <property type="match status" value="1"/>
</dbReference>
<dbReference type="STRING" id="1555112.LIP_2934"/>
<dbReference type="GO" id="GO:0000155">
    <property type="term" value="F:phosphorelay sensor kinase activity"/>
    <property type="evidence" value="ECO:0007669"/>
    <property type="project" value="InterPro"/>
</dbReference>
<dbReference type="CDD" id="cd00082">
    <property type="entry name" value="HisKA"/>
    <property type="match status" value="1"/>
</dbReference>
<keyword evidence="8" id="KW-0812">Transmembrane</keyword>
<comment type="catalytic activity">
    <reaction evidence="1">
        <text>ATP + protein L-histidine = ADP + protein N-phospho-L-histidine.</text>
        <dbReference type="EC" id="2.7.13.3"/>
    </reaction>
</comment>
<evidence type="ECO:0000256" key="7">
    <source>
        <dbReference type="ARBA" id="ARBA00023012"/>
    </source>
</evidence>
<dbReference type="EC" id="2.7.13.3" evidence="3"/>
<evidence type="ECO:0000256" key="8">
    <source>
        <dbReference type="SAM" id="Phobius"/>
    </source>
</evidence>
<dbReference type="PROSITE" id="PS50885">
    <property type="entry name" value="HAMP"/>
    <property type="match status" value="1"/>
</dbReference>
<dbReference type="InterPro" id="IPR005467">
    <property type="entry name" value="His_kinase_dom"/>
</dbReference>
<reference evidence="12" key="2">
    <citation type="journal article" date="2016" name="Int. J. Syst. Evol. Microbiol.">
        <title>Complete genome sequence and cell structure of Limnochorda pilosa, a Gram-negative spore-former within the phylum Firmicutes.</title>
        <authorList>
            <person name="Watanabe M."/>
            <person name="Kojima H."/>
            <person name="Fukui M."/>
        </authorList>
    </citation>
    <scope>NUCLEOTIDE SEQUENCE [LARGE SCALE GENOMIC DNA]</scope>
    <source>
        <strain evidence="12">HC45</strain>
    </source>
</reference>
<dbReference type="InterPro" id="IPR050736">
    <property type="entry name" value="Sensor_HK_Regulatory"/>
</dbReference>
<feature type="domain" description="Histidine kinase" evidence="9">
    <location>
        <begin position="297"/>
        <end position="513"/>
    </location>
</feature>
<organism evidence="11 12">
    <name type="scientific">Limnochorda pilosa</name>
    <dbReference type="NCBI Taxonomy" id="1555112"/>
    <lineage>
        <taxon>Bacteria</taxon>
        <taxon>Bacillati</taxon>
        <taxon>Bacillota</taxon>
        <taxon>Limnochordia</taxon>
        <taxon>Limnochordales</taxon>
        <taxon>Limnochordaceae</taxon>
        <taxon>Limnochorda</taxon>
    </lineage>
</organism>
<dbReference type="InterPro" id="IPR004358">
    <property type="entry name" value="Sig_transdc_His_kin-like_C"/>
</dbReference>
<dbReference type="PANTHER" id="PTHR43711">
    <property type="entry name" value="TWO-COMPONENT HISTIDINE KINASE"/>
    <property type="match status" value="1"/>
</dbReference>